<dbReference type="HOGENOM" id="CLU_061980_1_1_0"/>
<dbReference type="EMBL" id="CP002042">
    <property type="protein sequence ID" value="ADH64542.1"/>
    <property type="molecule type" value="Genomic_DNA"/>
</dbReference>
<protein>
    <recommendedName>
        <fullName evidence="1">MobA-like NTP transferase domain-containing protein</fullName>
    </recommendedName>
</protein>
<organism evidence="2 3">
    <name type="scientific">Allomeiothermus silvanus (strain ATCC 700542 / DSM 9946 / NBRC 106475 / NCIMB 13440 / VI-R2)</name>
    <name type="common">Thermus silvanus</name>
    <dbReference type="NCBI Taxonomy" id="526227"/>
    <lineage>
        <taxon>Bacteria</taxon>
        <taxon>Thermotogati</taxon>
        <taxon>Deinococcota</taxon>
        <taxon>Deinococci</taxon>
        <taxon>Thermales</taxon>
        <taxon>Thermaceae</taxon>
        <taxon>Allomeiothermus</taxon>
    </lineage>
</organism>
<proteinExistence type="predicted"/>
<dbReference type="InterPro" id="IPR029044">
    <property type="entry name" value="Nucleotide-diphossugar_trans"/>
</dbReference>
<reference evidence="2 3" key="1">
    <citation type="journal article" date="2010" name="Stand. Genomic Sci.">
        <title>Complete genome sequence of Meiothermus silvanus type strain (VI-R2).</title>
        <authorList>
            <person name="Sikorski J."/>
            <person name="Tindall B.J."/>
            <person name="Lowry S."/>
            <person name="Lucas S."/>
            <person name="Nolan M."/>
            <person name="Copeland A."/>
            <person name="Glavina Del Rio T."/>
            <person name="Tice H."/>
            <person name="Cheng J.F."/>
            <person name="Han C."/>
            <person name="Pitluck S."/>
            <person name="Liolios K."/>
            <person name="Ivanova N."/>
            <person name="Mavromatis K."/>
            <person name="Mikhailova N."/>
            <person name="Pati A."/>
            <person name="Goodwin L."/>
            <person name="Chen A."/>
            <person name="Palaniappan K."/>
            <person name="Land M."/>
            <person name="Hauser L."/>
            <person name="Chang Y.J."/>
            <person name="Jeffries C.D."/>
            <person name="Rohde M."/>
            <person name="Goker M."/>
            <person name="Woyke T."/>
            <person name="Bristow J."/>
            <person name="Eisen J.A."/>
            <person name="Markowitz V."/>
            <person name="Hugenholtz P."/>
            <person name="Kyrpides N.C."/>
            <person name="Klenk H.P."/>
            <person name="Lapidus A."/>
        </authorList>
    </citation>
    <scope>NUCLEOTIDE SEQUENCE [LARGE SCALE GENOMIC DNA]</scope>
    <source>
        <strain evidence="3">ATCC 700542 / DSM 9946 / VI-R2</strain>
    </source>
</reference>
<evidence type="ECO:0000313" key="3">
    <source>
        <dbReference type="Proteomes" id="UP000001916"/>
    </source>
</evidence>
<dbReference type="OrthoDB" id="285216at2"/>
<gene>
    <name evidence="2" type="ordered locus">Mesil_2695</name>
</gene>
<evidence type="ECO:0000259" key="1">
    <source>
        <dbReference type="Pfam" id="PF12804"/>
    </source>
</evidence>
<sequence>MGENQGRLAAVVLAAGESRRMGQNKMLLPLGQESVVCRAVRQVLEADFDAVWVVVGRDAERVKAELEGLPVFIVENPRYPEGLGTSFRAAVEALPTDVEAAMFTLADQVFLTPELYRSILEAYRASRPALVVSRFGEVQAPPHLFHRALFPALGQNPSQGSKGVLQQYAAERVEVPMPESALFDLDTPEDYREALKRLAALP</sequence>
<dbReference type="PANTHER" id="PTHR43777">
    <property type="entry name" value="MOLYBDENUM COFACTOR CYTIDYLYLTRANSFERASE"/>
    <property type="match status" value="1"/>
</dbReference>
<dbReference type="RefSeq" id="WP_013159079.1">
    <property type="nucleotide sequence ID" value="NC_014212.1"/>
</dbReference>
<dbReference type="Proteomes" id="UP000001916">
    <property type="component" value="Chromosome"/>
</dbReference>
<dbReference type="CDD" id="cd04182">
    <property type="entry name" value="GT_2_like_f"/>
    <property type="match status" value="1"/>
</dbReference>
<dbReference type="KEGG" id="msv:Mesil_2695"/>
<dbReference type="InterPro" id="IPR025877">
    <property type="entry name" value="MobA-like_NTP_Trfase"/>
</dbReference>
<name>D7BC45_ALLS1</name>
<dbReference type="Pfam" id="PF12804">
    <property type="entry name" value="NTP_transf_3"/>
    <property type="match status" value="1"/>
</dbReference>
<accession>D7BC45</accession>
<keyword evidence="3" id="KW-1185">Reference proteome</keyword>
<dbReference type="eggNOG" id="COG2068">
    <property type="taxonomic scope" value="Bacteria"/>
</dbReference>
<dbReference type="STRING" id="526227.Mesil_2695"/>
<dbReference type="Gene3D" id="3.90.550.10">
    <property type="entry name" value="Spore Coat Polysaccharide Biosynthesis Protein SpsA, Chain A"/>
    <property type="match status" value="1"/>
</dbReference>
<dbReference type="SUPFAM" id="SSF53448">
    <property type="entry name" value="Nucleotide-diphospho-sugar transferases"/>
    <property type="match status" value="1"/>
</dbReference>
<feature type="domain" description="MobA-like NTP transferase" evidence="1">
    <location>
        <begin position="10"/>
        <end position="168"/>
    </location>
</feature>
<dbReference type="AlphaFoldDB" id="D7BC45"/>
<evidence type="ECO:0000313" key="2">
    <source>
        <dbReference type="EMBL" id="ADH64542.1"/>
    </source>
</evidence>
<dbReference type="GO" id="GO:0016779">
    <property type="term" value="F:nucleotidyltransferase activity"/>
    <property type="evidence" value="ECO:0007669"/>
    <property type="project" value="UniProtKB-ARBA"/>
</dbReference>
<dbReference type="PANTHER" id="PTHR43777:SF1">
    <property type="entry name" value="MOLYBDENUM COFACTOR CYTIDYLYLTRANSFERASE"/>
    <property type="match status" value="1"/>
</dbReference>